<dbReference type="InterPro" id="IPR036097">
    <property type="entry name" value="HisK_dim/P_sf"/>
</dbReference>
<dbReference type="SMART" id="SM00388">
    <property type="entry name" value="HisKA"/>
    <property type="match status" value="1"/>
</dbReference>
<keyword evidence="5 9" id="KW-0418">Kinase</keyword>
<keyword evidence="6" id="KW-0902">Two-component regulatory system</keyword>
<evidence type="ECO:0000256" key="3">
    <source>
        <dbReference type="ARBA" id="ARBA00022553"/>
    </source>
</evidence>
<dbReference type="Pfam" id="PF00512">
    <property type="entry name" value="HisKA"/>
    <property type="match status" value="1"/>
</dbReference>
<organism evidence="9 10">
    <name type="scientific">Dawidia soli</name>
    <dbReference type="NCBI Taxonomy" id="2782352"/>
    <lineage>
        <taxon>Bacteria</taxon>
        <taxon>Pseudomonadati</taxon>
        <taxon>Bacteroidota</taxon>
        <taxon>Cytophagia</taxon>
        <taxon>Cytophagales</taxon>
        <taxon>Chryseotaleaceae</taxon>
        <taxon>Dawidia</taxon>
    </lineage>
</organism>
<dbReference type="Pfam" id="PF13424">
    <property type="entry name" value="TPR_12"/>
    <property type="match status" value="1"/>
</dbReference>
<sequence>MKKPFFLFALCFFVLHGLSLRAQNQELIQSLHRKLATTSEAERFEILNDLAWEYRWAAPDSTIYYAQKAYTLGEQLNVSIGLAKPLNFIGVARNYQGKRLEAFDAYDNALRIASQQNDSVQIAYTNNNLGRLFFEQGLLSRSYDYFLRAQALFENINDSSGLAYTYQSLANLYKLQQDNAKAESNYLKAYRIRMRGQSTRDIMSALVMIGRLYQETGQLDKALHYLHMADSAGHVIQDEINLADIKTFIAKTQLSKGLLDAADSMCLAGLTVIVRMNNTRMMPQAYMTMGQIKFAKNELAQARKYFKLSMDVATRANELNTKMEVFYWLWKLSLKENDRAGALENQNQYLILKDSLNDLNVARQVERLQFEMDIERKEQENELLKVNHARNEAVILQQRLQNITLIVIIGFISILGLVQWRNSKKRREINDMLERQNQFIRSQREEIVDQNQKLFKHNRQLSDINHEKDTLMSIVAHDLKAPLNRIKGIADIMELEGGLTTDQQEYIHMTKNATQAGLDLIKDLLDVHMLEENVTPNYTTFDISAFMLEKVEAFTPIATAKQIHLHISRVESESVRLDADYLSRIADNLLSNALKFSPPNGTVEVAAGKTADHFWFSVRDEGPGFSEGDKQQMFQKFRKLTARPTAGETSNGLGLAIVKTLVDRLKGEILLNSEDGKGSEFVIQFPLS</sequence>
<keyword evidence="7" id="KW-0732">Signal</keyword>
<dbReference type="EMBL" id="JAHESC010000070">
    <property type="protein sequence ID" value="MBT1690524.1"/>
    <property type="molecule type" value="Genomic_DNA"/>
</dbReference>
<evidence type="ECO:0000313" key="10">
    <source>
        <dbReference type="Proteomes" id="UP001319180"/>
    </source>
</evidence>
<comment type="caution">
    <text evidence="9">The sequence shown here is derived from an EMBL/GenBank/DDBJ whole genome shotgun (WGS) entry which is preliminary data.</text>
</comment>
<accession>A0AAP2DED1</accession>
<dbReference type="Pfam" id="PF02518">
    <property type="entry name" value="HATPase_c"/>
    <property type="match status" value="1"/>
</dbReference>
<dbReference type="InterPro" id="IPR004358">
    <property type="entry name" value="Sig_transdc_His_kin-like_C"/>
</dbReference>
<feature type="chain" id="PRO_5042829404" description="histidine kinase" evidence="7">
    <location>
        <begin position="23"/>
        <end position="688"/>
    </location>
</feature>
<dbReference type="Gene3D" id="1.10.287.130">
    <property type="match status" value="1"/>
</dbReference>
<reference evidence="9 10" key="1">
    <citation type="submission" date="2021-05" db="EMBL/GenBank/DDBJ databases">
        <title>A Polyphasic approach of four new species of the genus Ohtaekwangia: Ohtaekwangia histidinii sp. nov., Ohtaekwangia cretensis sp. nov., Ohtaekwangia indiensis sp. nov., Ohtaekwangia reichenbachii sp. nov. from diverse environment.</title>
        <authorList>
            <person name="Octaviana S."/>
        </authorList>
    </citation>
    <scope>NUCLEOTIDE SEQUENCE [LARGE SCALE GENOMIC DNA]</scope>
    <source>
        <strain evidence="9 10">PWU37</strain>
    </source>
</reference>
<gene>
    <name evidence="9" type="ORF">KK078_28425</name>
</gene>
<evidence type="ECO:0000259" key="8">
    <source>
        <dbReference type="PROSITE" id="PS50109"/>
    </source>
</evidence>
<dbReference type="AlphaFoldDB" id="A0AAP2DED1"/>
<feature type="signal peptide" evidence="7">
    <location>
        <begin position="1"/>
        <end position="22"/>
    </location>
</feature>
<dbReference type="InterPro" id="IPR005467">
    <property type="entry name" value="His_kinase_dom"/>
</dbReference>
<dbReference type="GO" id="GO:0000155">
    <property type="term" value="F:phosphorelay sensor kinase activity"/>
    <property type="evidence" value="ECO:0007669"/>
    <property type="project" value="InterPro"/>
</dbReference>
<dbReference type="InterPro" id="IPR011990">
    <property type="entry name" value="TPR-like_helical_dom_sf"/>
</dbReference>
<dbReference type="EC" id="2.7.13.3" evidence="2"/>
<evidence type="ECO:0000256" key="2">
    <source>
        <dbReference type="ARBA" id="ARBA00012438"/>
    </source>
</evidence>
<evidence type="ECO:0000256" key="7">
    <source>
        <dbReference type="SAM" id="SignalP"/>
    </source>
</evidence>
<dbReference type="SUPFAM" id="SSF48452">
    <property type="entry name" value="TPR-like"/>
    <property type="match status" value="2"/>
</dbReference>
<dbReference type="InterPro" id="IPR003661">
    <property type="entry name" value="HisK_dim/P_dom"/>
</dbReference>
<dbReference type="PROSITE" id="PS50109">
    <property type="entry name" value="HIS_KIN"/>
    <property type="match status" value="1"/>
</dbReference>
<dbReference type="InterPro" id="IPR036890">
    <property type="entry name" value="HATPase_C_sf"/>
</dbReference>
<dbReference type="Gene3D" id="3.30.565.10">
    <property type="entry name" value="Histidine kinase-like ATPase, C-terminal domain"/>
    <property type="match status" value="1"/>
</dbReference>
<dbReference type="InterPro" id="IPR019734">
    <property type="entry name" value="TPR_rpt"/>
</dbReference>
<feature type="domain" description="Histidine kinase" evidence="8">
    <location>
        <begin position="474"/>
        <end position="688"/>
    </location>
</feature>
<dbReference type="SMART" id="SM00028">
    <property type="entry name" value="TPR"/>
    <property type="match status" value="4"/>
</dbReference>
<dbReference type="SUPFAM" id="SSF55874">
    <property type="entry name" value="ATPase domain of HSP90 chaperone/DNA topoisomerase II/histidine kinase"/>
    <property type="match status" value="1"/>
</dbReference>
<protein>
    <recommendedName>
        <fullName evidence="2">histidine kinase</fullName>
        <ecNumber evidence="2">2.7.13.3</ecNumber>
    </recommendedName>
</protein>
<evidence type="ECO:0000256" key="4">
    <source>
        <dbReference type="ARBA" id="ARBA00022679"/>
    </source>
</evidence>
<dbReference type="CDD" id="cd00082">
    <property type="entry name" value="HisKA"/>
    <property type="match status" value="1"/>
</dbReference>
<evidence type="ECO:0000256" key="6">
    <source>
        <dbReference type="ARBA" id="ARBA00023012"/>
    </source>
</evidence>
<comment type="catalytic activity">
    <reaction evidence="1">
        <text>ATP + protein L-histidine = ADP + protein N-phospho-L-histidine.</text>
        <dbReference type="EC" id="2.7.13.3"/>
    </reaction>
</comment>
<dbReference type="InterPro" id="IPR050736">
    <property type="entry name" value="Sensor_HK_Regulatory"/>
</dbReference>
<dbReference type="CDD" id="cd00075">
    <property type="entry name" value="HATPase"/>
    <property type="match status" value="1"/>
</dbReference>
<proteinExistence type="predicted"/>
<name>A0AAP2DED1_9BACT</name>
<dbReference type="PRINTS" id="PR00344">
    <property type="entry name" value="BCTRLSENSOR"/>
</dbReference>
<dbReference type="PANTHER" id="PTHR43711">
    <property type="entry name" value="TWO-COMPONENT HISTIDINE KINASE"/>
    <property type="match status" value="1"/>
</dbReference>
<evidence type="ECO:0000256" key="1">
    <source>
        <dbReference type="ARBA" id="ARBA00000085"/>
    </source>
</evidence>
<evidence type="ECO:0000313" key="9">
    <source>
        <dbReference type="EMBL" id="MBT1690524.1"/>
    </source>
</evidence>
<dbReference type="InterPro" id="IPR003594">
    <property type="entry name" value="HATPase_dom"/>
</dbReference>
<dbReference type="RefSeq" id="WP_254094001.1">
    <property type="nucleotide sequence ID" value="NZ_JAHESC010000070.1"/>
</dbReference>
<dbReference type="SUPFAM" id="SSF47384">
    <property type="entry name" value="Homodimeric domain of signal transducing histidine kinase"/>
    <property type="match status" value="1"/>
</dbReference>
<dbReference type="Proteomes" id="UP001319180">
    <property type="component" value="Unassembled WGS sequence"/>
</dbReference>
<keyword evidence="3" id="KW-0597">Phosphoprotein</keyword>
<dbReference type="Gene3D" id="1.25.40.10">
    <property type="entry name" value="Tetratricopeptide repeat domain"/>
    <property type="match status" value="2"/>
</dbReference>
<dbReference type="SMART" id="SM00387">
    <property type="entry name" value="HATPase_c"/>
    <property type="match status" value="1"/>
</dbReference>
<dbReference type="PANTHER" id="PTHR43711:SF1">
    <property type="entry name" value="HISTIDINE KINASE 1"/>
    <property type="match status" value="1"/>
</dbReference>
<keyword evidence="4" id="KW-0808">Transferase</keyword>
<dbReference type="FunFam" id="3.30.565.10:FF:000006">
    <property type="entry name" value="Sensor histidine kinase WalK"/>
    <property type="match status" value="1"/>
</dbReference>
<keyword evidence="10" id="KW-1185">Reference proteome</keyword>
<evidence type="ECO:0000256" key="5">
    <source>
        <dbReference type="ARBA" id="ARBA00022777"/>
    </source>
</evidence>